<name>A0A1D8NLC5_YARLL</name>
<feature type="compositionally biased region" description="Polar residues" evidence="1">
    <location>
        <begin position="16"/>
        <end position="46"/>
    </location>
</feature>
<feature type="compositionally biased region" description="Basic and acidic residues" evidence="1">
    <location>
        <begin position="114"/>
        <end position="126"/>
    </location>
</feature>
<dbReference type="EMBL" id="CP017558">
    <property type="protein sequence ID" value="AOW06442.1"/>
    <property type="molecule type" value="Genomic_DNA"/>
</dbReference>
<feature type="region of interest" description="Disordered" evidence="1">
    <location>
        <begin position="107"/>
        <end position="168"/>
    </location>
</feature>
<dbReference type="Pfam" id="PF12223">
    <property type="entry name" value="DUF3602"/>
    <property type="match status" value="1"/>
</dbReference>
<gene>
    <name evidence="2" type="ORF">YALI1_F00866g</name>
</gene>
<dbReference type="PANTHER" id="PTHR34693:SF1">
    <property type="entry name" value="PROTEIN PAR32"/>
    <property type="match status" value="1"/>
</dbReference>
<dbReference type="KEGG" id="yli:2908249"/>
<protein>
    <submittedName>
        <fullName evidence="2">Uncharacterized protein</fullName>
    </submittedName>
</protein>
<accession>A0A1D8NLC5</accession>
<organism evidence="2 3">
    <name type="scientific">Yarrowia lipolytica</name>
    <name type="common">Candida lipolytica</name>
    <dbReference type="NCBI Taxonomy" id="4952"/>
    <lineage>
        <taxon>Eukaryota</taxon>
        <taxon>Fungi</taxon>
        <taxon>Dikarya</taxon>
        <taxon>Ascomycota</taxon>
        <taxon>Saccharomycotina</taxon>
        <taxon>Dipodascomycetes</taxon>
        <taxon>Dipodascales</taxon>
        <taxon>Dipodascales incertae sedis</taxon>
        <taxon>Yarrowia</taxon>
    </lineage>
</organism>
<reference evidence="2 3" key="1">
    <citation type="journal article" date="2016" name="PLoS ONE">
        <title>Sequence Assembly of Yarrowia lipolytica Strain W29/CLIB89 Shows Transposable Element Diversity.</title>
        <authorList>
            <person name="Magnan C."/>
            <person name="Yu J."/>
            <person name="Chang I."/>
            <person name="Jahn E."/>
            <person name="Kanomata Y."/>
            <person name="Wu J."/>
            <person name="Zeller M."/>
            <person name="Oakes M."/>
            <person name="Baldi P."/>
            <person name="Sandmeyer S."/>
        </authorList>
    </citation>
    <scope>NUCLEOTIDE SEQUENCE [LARGE SCALE GENOMIC DNA]</scope>
    <source>
        <strain evidence="3">CLIB89(W29)</strain>
    </source>
</reference>
<evidence type="ECO:0000313" key="3">
    <source>
        <dbReference type="Proteomes" id="UP000182444"/>
    </source>
</evidence>
<feature type="region of interest" description="Disordered" evidence="1">
    <location>
        <begin position="1"/>
        <end position="79"/>
    </location>
</feature>
<dbReference type="RefSeq" id="XP_504823.3">
    <property type="nucleotide sequence ID" value="XM_504823.3"/>
</dbReference>
<sequence length="168" mass="18481">MVLTGRGGYGNHVSKKQQSLSPKTSPVSPHLQPQQSSSAECDSVPSTLAPVLSFSSPNQRFTTGRGGYGNRRPISQMMPDTPEEYLEECYTAYEYVPPVYSVGRGGLGNKVTNHKKEKEPEKEGNRLTRMFSNASNSSNSSQKSRNSLHAVRSEPGRVWAKLKTTMTN</sequence>
<dbReference type="AlphaFoldDB" id="A0A1D8NLC5"/>
<dbReference type="VEuPathDB" id="FungiDB:YALI1_F00866g"/>
<dbReference type="Proteomes" id="UP000182444">
    <property type="component" value="Chromosome 1F"/>
</dbReference>
<dbReference type="InterPro" id="IPR022024">
    <property type="entry name" value="DUF3602"/>
</dbReference>
<feature type="compositionally biased region" description="Gly residues" evidence="1">
    <location>
        <begin position="1"/>
        <end position="10"/>
    </location>
</feature>
<dbReference type="PANTHER" id="PTHR34693">
    <property type="entry name" value="PROTEIN PAR32"/>
    <property type="match status" value="1"/>
</dbReference>
<dbReference type="VEuPathDB" id="FungiDB:YALI0_F00528g"/>
<evidence type="ECO:0000256" key="1">
    <source>
        <dbReference type="SAM" id="MobiDB-lite"/>
    </source>
</evidence>
<feature type="compositionally biased region" description="Polar residues" evidence="1">
    <location>
        <begin position="53"/>
        <end position="62"/>
    </location>
</feature>
<dbReference type="GeneID" id="2908249"/>
<feature type="compositionally biased region" description="Low complexity" evidence="1">
    <location>
        <begin position="132"/>
        <end position="147"/>
    </location>
</feature>
<dbReference type="InterPro" id="IPR053203">
    <property type="entry name" value="Cisplatin_resist-associated"/>
</dbReference>
<proteinExistence type="predicted"/>
<evidence type="ECO:0000313" key="2">
    <source>
        <dbReference type="EMBL" id="AOW06442.1"/>
    </source>
</evidence>